<accession>A0A6L3ZJG5</accession>
<sequence>MATNKHISSYIETVKATLDNLDAQALDQLIEAFATTYEAGGNIYTMGNGGSGASASHAAGDFLKGASYGLDKRFKMICLNDNLPSMMAIANDIGWSDIFIEPLKNFLGPNDLVIGISGSGNSSNVVKALEYAKERGVTTVAMTGFKGGKIGQIADLHVHAPVMDMEVTEDIHMVIFNIVKKAMMERYLGENPSMGGTYDSRVS</sequence>
<dbReference type="GO" id="GO:1901135">
    <property type="term" value="P:carbohydrate derivative metabolic process"/>
    <property type="evidence" value="ECO:0007669"/>
    <property type="project" value="InterPro"/>
</dbReference>
<dbReference type="RefSeq" id="WP_151692772.1">
    <property type="nucleotide sequence ID" value="NZ_BMGX01000002.1"/>
</dbReference>
<dbReference type="CDD" id="cd05006">
    <property type="entry name" value="SIS_GmhA"/>
    <property type="match status" value="1"/>
</dbReference>
<dbReference type="Pfam" id="PF13580">
    <property type="entry name" value="SIS_2"/>
    <property type="match status" value="1"/>
</dbReference>
<feature type="domain" description="SIS" evidence="1">
    <location>
        <begin position="33"/>
        <end position="190"/>
    </location>
</feature>
<dbReference type="InterPro" id="IPR046348">
    <property type="entry name" value="SIS_dom_sf"/>
</dbReference>
<reference evidence="2 3" key="1">
    <citation type="submission" date="2019-10" db="EMBL/GenBank/DDBJ databases">
        <title>Genome sequence of Phaeocystidibacter marisrubri JCM30614 (type strain).</title>
        <authorList>
            <person name="Bowman J.P."/>
        </authorList>
    </citation>
    <scope>NUCLEOTIDE SEQUENCE [LARGE SCALE GENOMIC DNA]</scope>
    <source>
        <strain evidence="2 3">JCM 30614</strain>
    </source>
</reference>
<dbReference type="Gene3D" id="3.40.50.10490">
    <property type="entry name" value="Glucose-6-phosphate isomerase like protein, domain 1"/>
    <property type="match status" value="1"/>
</dbReference>
<protein>
    <submittedName>
        <fullName evidence="2">SIS domain-containing protein</fullName>
    </submittedName>
</protein>
<dbReference type="PROSITE" id="PS51464">
    <property type="entry name" value="SIS"/>
    <property type="match status" value="1"/>
</dbReference>
<dbReference type="GO" id="GO:0097367">
    <property type="term" value="F:carbohydrate derivative binding"/>
    <property type="evidence" value="ECO:0007669"/>
    <property type="project" value="InterPro"/>
</dbReference>
<dbReference type="AlphaFoldDB" id="A0A6L3ZJG5"/>
<dbReference type="PANTHER" id="PTHR30390">
    <property type="entry name" value="SEDOHEPTULOSE 7-PHOSPHATE ISOMERASE / DNAA INITIATOR-ASSOCIATING FACTOR FOR REPLICATION INITIATION"/>
    <property type="match status" value="1"/>
</dbReference>
<comment type="caution">
    <text evidence="2">The sequence shown here is derived from an EMBL/GenBank/DDBJ whole genome shotgun (WGS) entry which is preliminary data.</text>
</comment>
<dbReference type="EMBL" id="WBVQ01000001">
    <property type="protein sequence ID" value="KAB2818084.1"/>
    <property type="molecule type" value="Genomic_DNA"/>
</dbReference>
<evidence type="ECO:0000259" key="1">
    <source>
        <dbReference type="PROSITE" id="PS51464"/>
    </source>
</evidence>
<dbReference type="SUPFAM" id="SSF53697">
    <property type="entry name" value="SIS domain"/>
    <property type="match status" value="1"/>
</dbReference>
<dbReference type="PANTHER" id="PTHR30390:SF8">
    <property type="entry name" value="SUGAR ISOMERASE (SIS)"/>
    <property type="match status" value="1"/>
</dbReference>
<evidence type="ECO:0000313" key="3">
    <source>
        <dbReference type="Proteomes" id="UP000484164"/>
    </source>
</evidence>
<gene>
    <name evidence="2" type="ORF">F8C82_06695</name>
</gene>
<organism evidence="2 3">
    <name type="scientific">Phaeocystidibacter marisrubri</name>
    <dbReference type="NCBI Taxonomy" id="1577780"/>
    <lineage>
        <taxon>Bacteria</taxon>
        <taxon>Pseudomonadati</taxon>
        <taxon>Bacteroidota</taxon>
        <taxon>Flavobacteriia</taxon>
        <taxon>Flavobacteriales</taxon>
        <taxon>Phaeocystidibacteraceae</taxon>
        <taxon>Phaeocystidibacter</taxon>
    </lineage>
</organism>
<dbReference type="InterPro" id="IPR035461">
    <property type="entry name" value="GmhA/DiaA"/>
</dbReference>
<keyword evidence="3" id="KW-1185">Reference proteome</keyword>
<dbReference type="InterPro" id="IPR050099">
    <property type="entry name" value="SIS_GmhA/DiaA_subfam"/>
</dbReference>
<proteinExistence type="predicted"/>
<evidence type="ECO:0000313" key="2">
    <source>
        <dbReference type="EMBL" id="KAB2818084.1"/>
    </source>
</evidence>
<dbReference type="Proteomes" id="UP000484164">
    <property type="component" value="Unassembled WGS sequence"/>
</dbReference>
<dbReference type="InterPro" id="IPR001347">
    <property type="entry name" value="SIS_dom"/>
</dbReference>
<dbReference type="OrthoDB" id="9781311at2"/>
<name>A0A6L3ZJG5_9FLAO</name>